<evidence type="ECO:0008006" key="3">
    <source>
        <dbReference type="Google" id="ProtNLM"/>
    </source>
</evidence>
<dbReference type="InterPro" id="IPR010836">
    <property type="entry name" value="SapC"/>
</dbReference>
<dbReference type="EMBL" id="JACIGI010000008">
    <property type="protein sequence ID" value="MBB4285551.1"/>
    <property type="molecule type" value="Genomic_DNA"/>
</dbReference>
<dbReference type="AlphaFoldDB" id="A0A7W6RYT8"/>
<protein>
    <recommendedName>
        <fullName evidence="3">SapC family protein</fullName>
    </recommendedName>
</protein>
<proteinExistence type="predicted"/>
<comment type="caution">
    <text evidence="1">The sequence shown here is derived from an EMBL/GenBank/DDBJ whole genome shotgun (WGS) entry which is preliminary data.</text>
</comment>
<dbReference type="Pfam" id="PF07277">
    <property type="entry name" value="SapC"/>
    <property type="match status" value="1"/>
</dbReference>
<gene>
    <name evidence="1" type="ORF">GGD88_001270</name>
</gene>
<accession>A0A7W6RYT8</accession>
<organism evidence="1 2">
    <name type="scientific">Roseospira goensis</name>
    <dbReference type="NCBI Taxonomy" id="391922"/>
    <lineage>
        <taxon>Bacteria</taxon>
        <taxon>Pseudomonadati</taxon>
        <taxon>Pseudomonadota</taxon>
        <taxon>Alphaproteobacteria</taxon>
        <taxon>Rhodospirillales</taxon>
        <taxon>Rhodospirillaceae</taxon>
        <taxon>Roseospira</taxon>
    </lineage>
</organism>
<name>A0A7W6RYT8_9PROT</name>
<sequence>MYTPLQPSNPSHRLYTPVAGYPAARGRPIAVLSRGELRRAVPALPVAFRREEGGVTMVALMGLTLDRNFFVQDGGRWLGSYVPAAFRGYPFGLASGPDGKYVVCVDENSGALRDGPGAKALFEDDGQPSGFLKQVINFLQQVQADQQATRAAGAVLDRHGLLEDWPIAVTAAEQRIPLNGFLRVSETALAALDPAVLAEVRDSGALDLAYGQIYASNNLSVLGRLAEAHAKAAEAERARLPSAEEMFAPEDISFNFD</sequence>
<reference evidence="1 2" key="1">
    <citation type="submission" date="2020-08" db="EMBL/GenBank/DDBJ databases">
        <title>Genome sequencing of Purple Non-Sulfur Bacteria from various extreme environments.</title>
        <authorList>
            <person name="Mayer M."/>
        </authorList>
    </citation>
    <scope>NUCLEOTIDE SEQUENCE [LARGE SCALE GENOMIC DNA]</scope>
    <source>
        <strain evidence="1 2">JA135</strain>
    </source>
</reference>
<keyword evidence="2" id="KW-1185">Reference proteome</keyword>
<evidence type="ECO:0000313" key="1">
    <source>
        <dbReference type="EMBL" id="MBB4285551.1"/>
    </source>
</evidence>
<evidence type="ECO:0000313" key="2">
    <source>
        <dbReference type="Proteomes" id="UP000555728"/>
    </source>
</evidence>
<dbReference type="RefSeq" id="WP_184432953.1">
    <property type="nucleotide sequence ID" value="NZ_JACIGI010000008.1"/>
</dbReference>
<dbReference type="Proteomes" id="UP000555728">
    <property type="component" value="Unassembled WGS sequence"/>
</dbReference>